<organism evidence="1 2">
    <name type="scientific">Candidatus Giovannonibacteria bacterium GW2011_GWA2_44_13b</name>
    <dbReference type="NCBI Taxonomy" id="1618647"/>
    <lineage>
        <taxon>Bacteria</taxon>
        <taxon>Candidatus Giovannoniibacteriota</taxon>
    </lineage>
</organism>
<dbReference type="STRING" id="1618647.UW30_C0002G0027"/>
<dbReference type="EMBL" id="LCHU01000002">
    <property type="protein sequence ID" value="KKT42116.1"/>
    <property type="molecule type" value="Genomic_DNA"/>
</dbReference>
<name>A0A0G1H405_9BACT</name>
<sequence length="279" mass="32411">MVQLVDFRKFRVSVNIMLNTFYVTELMVHLSRNASMSRLEERFRSDLLDFQREINKKYAGILFSYLVAAVAGELRHLQINLQDIKWWNKILPFKKDEKKSTINYLENSGIKFGKLSRGEVHDAVIKNLLNSSPERFLAEAVNGFEKFKWRGSMGGNKWAKIAEAALEYARGKLLDVRFIDLVFTLRHNGGRLFDKHASFWCKPESVLGTDEVELNLQLEIQSKAKDIVELITKLSEVRNGFEWYLIQLMRRGEALKYWPSIADLCKEDAALQNQDEKKA</sequence>
<reference evidence="1 2" key="1">
    <citation type="journal article" date="2015" name="Nature">
        <title>rRNA introns, odd ribosomes, and small enigmatic genomes across a large radiation of phyla.</title>
        <authorList>
            <person name="Brown C.T."/>
            <person name="Hug L.A."/>
            <person name="Thomas B.C."/>
            <person name="Sharon I."/>
            <person name="Castelle C.J."/>
            <person name="Singh A."/>
            <person name="Wilkins M.J."/>
            <person name="Williams K.H."/>
            <person name="Banfield J.F."/>
        </authorList>
    </citation>
    <scope>NUCLEOTIDE SEQUENCE [LARGE SCALE GENOMIC DNA]</scope>
</reference>
<dbReference type="Proteomes" id="UP000034736">
    <property type="component" value="Unassembled WGS sequence"/>
</dbReference>
<protein>
    <submittedName>
        <fullName evidence="1">Uncharacterized protein</fullName>
    </submittedName>
</protein>
<dbReference type="AlphaFoldDB" id="A0A0G1H405"/>
<gene>
    <name evidence="1" type="ORF">UW30_C0002G0027</name>
</gene>
<accession>A0A0G1H405</accession>
<comment type="caution">
    <text evidence="1">The sequence shown here is derived from an EMBL/GenBank/DDBJ whole genome shotgun (WGS) entry which is preliminary data.</text>
</comment>
<evidence type="ECO:0000313" key="1">
    <source>
        <dbReference type="EMBL" id="KKT42116.1"/>
    </source>
</evidence>
<evidence type="ECO:0000313" key="2">
    <source>
        <dbReference type="Proteomes" id="UP000034736"/>
    </source>
</evidence>
<proteinExistence type="predicted"/>